<sequence length="227" mass="25192">MHAFCDFDGTIAIDDVTDLVLERFASDDWKRLEEEWQAGRLSAAECMRSQIPLIDASLEDLNAFLDTVEIDPAFPDFVAFCRRHAIGLTVVSDGVDYFIRRILGRYGITDITIIANRLSSTVSQQNFRYRLDTPHARSGCASGAGVCKCTVVQTSDVHFYVGDGRSDFCVSRQASLVFAKSKLAQHCEQQGIPFVPYESFADVQCPIASLLNEMPSGATDFRLTRTA</sequence>
<dbReference type="Gene3D" id="3.90.1470.20">
    <property type="match status" value="1"/>
</dbReference>
<keyword evidence="4" id="KW-0460">Magnesium</keyword>
<dbReference type="NCBIfam" id="TIGR01489">
    <property type="entry name" value="DKMTPPase-SF"/>
    <property type="match status" value="1"/>
</dbReference>
<keyword evidence="2" id="KW-0479">Metal-binding</keyword>
<comment type="cofactor">
    <cofactor evidence="1">
        <name>Mg(2+)</name>
        <dbReference type="ChEBI" id="CHEBI:18420"/>
    </cofactor>
</comment>
<evidence type="ECO:0000313" key="6">
    <source>
        <dbReference type="Proteomes" id="UP001597322"/>
    </source>
</evidence>
<dbReference type="InterPro" id="IPR036412">
    <property type="entry name" value="HAD-like_sf"/>
</dbReference>
<protein>
    <submittedName>
        <fullName evidence="5">MtnX-like HAD-IB family phosphatase</fullName>
        <ecNumber evidence="5">3.1.3.-</ecNumber>
    </submittedName>
</protein>
<evidence type="ECO:0000256" key="3">
    <source>
        <dbReference type="ARBA" id="ARBA00022801"/>
    </source>
</evidence>
<keyword evidence="6" id="KW-1185">Reference proteome</keyword>
<dbReference type="PANTHER" id="PTHR28181">
    <property type="entry name" value="UPF0655 PROTEIN YCR015C"/>
    <property type="match status" value="1"/>
</dbReference>
<dbReference type="InterPro" id="IPR023214">
    <property type="entry name" value="HAD_sf"/>
</dbReference>
<evidence type="ECO:0000313" key="5">
    <source>
        <dbReference type="EMBL" id="MFD1747344.1"/>
    </source>
</evidence>
<evidence type="ECO:0000256" key="2">
    <source>
        <dbReference type="ARBA" id="ARBA00022723"/>
    </source>
</evidence>
<dbReference type="GO" id="GO:0016787">
    <property type="term" value="F:hydrolase activity"/>
    <property type="evidence" value="ECO:0007669"/>
    <property type="project" value="UniProtKB-KW"/>
</dbReference>
<dbReference type="Proteomes" id="UP001597322">
    <property type="component" value="Unassembled WGS sequence"/>
</dbReference>
<dbReference type="Pfam" id="PF06888">
    <property type="entry name" value="Put_Phosphatase"/>
    <property type="match status" value="1"/>
</dbReference>
<accession>A0ABW4M9C8</accession>
<dbReference type="SUPFAM" id="SSF56784">
    <property type="entry name" value="HAD-like"/>
    <property type="match status" value="1"/>
</dbReference>
<name>A0ABW4M9C8_9HYPH</name>
<evidence type="ECO:0000256" key="1">
    <source>
        <dbReference type="ARBA" id="ARBA00001946"/>
    </source>
</evidence>
<dbReference type="InterPro" id="IPR050849">
    <property type="entry name" value="HAD-like_hydrolase_phosphatase"/>
</dbReference>
<reference evidence="6" key="1">
    <citation type="journal article" date="2019" name="Int. J. Syst. Evol. Microbiol.">
        <title>The Global Catalogue of Microorganisms (GCM) 10K type strain sequencing project: providing services to taxonomists for standard genome sequencing and annotation.</title>
        <authorList>
            <consortium name="The Broad Institute Genomics Platform"/>
            <consortium name="The Broad Institute Genome Sequencing Center for Infectious Disease"/>
            <person name="Wu L."/>
            <person name="Ma J."/>
        </authorList>
    </citation>
    <scope>NUCLEOTIDE SEQUENCE [LARGE SCALE GENOMIC DNA]</scope>
    <source>
        <strain evidence="6">CG52</strain>
    </source>
</reference>
<comment type="caution">
    <text evidence="5">The sequence shown here is derived from an EMBL/GenBank/DDBJ whole genome shotgun (WGS) entry which is preliminary data.</text>
</comment>
<dbReference type="InterPro" id="IPR016965">
    <property type="entry name" value="Pase_PHOSPHO-typ"/>
</dbReference>
<dbReference type="Gene3D" id="3.40.50.1000">
    <property type="entry name" value="HAD superfamily/HAD-like"/>
    <property type="match status" value="1"/>
</dbReference>
<organism evidence="5 6">
    <name type="scientific">Rhizobium helianthi</name>
    <dbReference type="NCBI Taxonomy" id="1132695"/>
    <lineage>
        <taxon>Bacteria</taxon>
        <taxon>Pseudomonadati</taxon>
        <taxon>Pseudomonadota</taxon>
        <taxon>Alphaproteobacteria</taxon>
        <taxon>Hyphomicrobiales</taxon>
        <taxon>Rhizobiaceae</taxon>
        <taxon>Rhizobium/Agrobacterium group</taxon>
        <taxon>Rhizobium</taxon>
    </lineage>
</organism>
<gene>
    <name evidence="5" type="ORF">ACFSE1_17875</name>
</gene>
<dbReference type="InterPro" id="IPR006384">
    <property type="entry name" value="HAD_hydro_PyrdxlP_Pase-like"/>
</dbReference>
<evidence type="ECO:0000256" key="4">
    <source>
        <dbReference type="ARBA" id="ARBA00022842"/>
    </source>
</evidence>
<dbReference type="EC" id="3.1.3.-" evidence="5"/>
<proteinExistence type="predicted"/>
<dbReference type="EMBL" id="JBHUEQ010000035">
    <property type="protein sequence ID" value="MFD1747344.1"/>
    <property type="molecule type" value="Genomic_DNA"/>
</dbReference>
<dbReference type="PANTHER" id="PTHR28181:SF2">
    <property type="entry name" value="PHOSPHORIC MONOESTER HYDROLASE"/>
    <property type="match status" value="1"/>
</dbReference>
<keyword evidence="3 5" id="KW-0378">Hydrolase</keyword>
<dbReference type="RefSeq" id="WP_377404451.1">
    <property type="nucleotide sequence ID" value="NZ_JBHUEQ010000035.1"/>
</dbReference>
<dbReference type="NCBIfam" id="TIGR01488">
    <property type="entry name" value="HAD-SF-IB"/>
    <property type="match status" value="1"/>
</dbReference>